<accession>A0A239FIU3</accession>
<dbReference type="Pfam" id="PF02597">
    <property type="entry name" value="ThiS"/>
    <property type="match status" value="1"/>
</dbReference>
<dbReference type="NCBIfam" id="TIGR01683">
    <property type="entry name" value="thiS"/>
    <property type="match status" value="1"/>
</dbReference>
<evidence type="ECO:0000313" key="1">
    <source>
        <dbReference type="EMBL" id="SNS56223.1"/>
    </source>
</evidence>
<dbReference type="AlphaFoldDB" id="A0A239FIU3"/>
<dbReference type="InterPro" id="IPR016155">
    <property type="entry name" value="Mopterin_synth/thiamin_S_b"/>
</dbReference>
<protein>
    <submittedName>
        <fullName evidence="1">Sulfur carrier protein ThiS</fullName>
    </submittedName>
</protein>
<name>A0A239FIU3_9ACTN</name>
<dbReference type="RefSeq" id="WP_245821102.1">
    <property type="nucleotide sequence ID" value="NZ_FZOO01000005.1"/>
</dbReference>
<dbReference type="InterPro" id="IPR003749">
    <property type="entry name" value="ThiS/MoaD-like"/>
</dbReference>
<dbReference type="Gene3D" id="3.10.20.30">
    <property type="match status" value="1"/>
</dbReference>
<dbReference type="CDD" id="cd00565">
    <property type="entry name" value="Ubl_ThiS"/>
    <property type="match status" value="1"/>
</dbReference>
<dbReference type="InterPro" id="IPR012675">
    <property type="entry name" value="Beta-grasp_dom_sf"/>
</dbReference>
<sequence length="71" mass="7035">MEVETVQVTVNGAATELADGATVADLVAARSGGHDRVAVALNGDVVPRGSWPRTPLSPGDALEVLAPTAGG</sequence>
<dbReference type="PANTHER" id="PTHR34472">
    <property type="entry name" value="SULFUR CARRIER PROTEIN THIS"/>
    <property type="match status" value="1"/>
</dbReference>
<dbReference type="EMBL" id="FZOO01000005">
    <property type="protein sequence ID" value="SNS56223.1"/>
    <property type="molecule type" value="Genomic_DNA"/>
</dbReference>
<reference evidence="2" key="1">
    <citation type="submission" date="2017-06" db="EMBL/GenBank/DDBJ databases">
        <authorList>
            <person name="Varghese N."/>
            <person name="Submissions S."/>
        </authorList>
    </citation>
    <scope>NUCLEOTIDE SEQUENCE [LARGE SCALE GENOMIC DNA]</scope>
    <source>
        <strain evidence="2">DSM 46839</strain>
    </source>
</reference>
<dbReference type="InterPro" id="IPR010035">
    <property type="entry name" value="Thi_S"/>
</dbReference>
<evidence type="ECO:0000313" key="2">
    <source>
        <dbReference type="Proteomes" id="UP000198373"/>
    </source>
</evidence>
<gene>
    <name evidence="1" type="ORF">SAMN06893096_10588</name>
</gene>
<dbReference type="Proteomes" id="UP000198373">
    <property type="component" value="Unassembled WGS sequence"/>
</dbReference>
<dbReference type="PANTHER" id="PTHR34472:SF1">
    <property type="entry name" value="SULFUR CARRIER PROTEIN THIS"/>
    <property type="match status" value="1"/>
</dbReference>
<dbReference type="SUPFAM" id="SSF54285">
    <property type="entry name" value="MoaD/ThiS"/>
    <property type="match status" value="1"/>
</dbReference>
<proteinExistence type="predicted"/>
<organism evidence="1 2">
    <name type="scientific">Geodermatophilus pulveris</name>
    <dbReference type="NCBI Taxonomy" id="1564159"/>
    <lineage>
        <taxon>Bacteria</taxon>
        <taxon>Bacillati</taxon>
        <taxon>Actinomycetota</taxon>
        <taxon>Actinomycetes</taxon>
        <taxon>Geodermatophilales</taxon>
        <taxon>Geodermatophilaceae</taxon>
        <taxon>Geodermatophilus</taxon>
    </lineage>
</organism>
<keyword evidence="2" id="KW-1185">Reference proteome</keyword>